<feature type="non-terminal residue" evidence="1">
    <location>
        <position position="1"/>
    </location>
</feature>
<accession>X0YH18</accession>
<dbReference type="AlphaFoldDB" id="X0YH18"/>
<sequence>RGPDGWVCDGNYSAVRDLTLPRADTAVWLRLPFWVAFW</sequence>
<dbReference type="EMBL" id="BARS01059583">
    <property type="protein sequence ID" value="GAG46457.1"/>
    <property type="molecule type" value="Genomic_DNA"/>
</dbReference>
<evidence type="ECO:0000313" key="1">
    <source>
        <dbReference type="EMBL" id="GAG46457.1"/>
    </source>
</evidence>
<feature type="non-terminal residue" evidence="1">
    <location>
        <position position="38"/>
    </location>
</feature>
<proteinExistence type="predicted"/>
<organism evidence="1">
    <name type="scientific">marine sediment metagenome</name>
    <dbReference type="NCBI Taxonomy" id="412755"/>
    <lineage>
        <taxon>unclassified sequences</taxon>
        <taxon>metagenomes</taxon>
        <taxon>ecological metagenomes</taxon>
    </lineage>
</organism>
<gene>
    <name evidence="1" type="ORF">S01H1_86204</name>
</gene>
<comment type="caution">
    <text evidence="1">The sequence shown here is derived from an EMBL/GenBank/DDBJ whole genome shotgun (WGS) entry which is preliminary data.</text>
</comment>
<name>X0YH18_9ZZZZ</name>
<reference evidence="1" key="1">
    <citation type="journal article" date="2014" name="Front. Microbiol.">
        <title>High frequency of phylogenetically diverse reductive dehalogenase-homologous genes in deep subseafloor sedimentary metagenomes.</title>
        <authorList>
            <person name="Kawai M."/>
            <person name="Futagami T."/>
            <person name="Toyoda A."/>
            <person name="Takaki Y."/>
            <person name="Nishi S."/>
            <person name="Hori S."/>
            <person name="Arai W."/>
            <person name="Tsubouchi T."/>
            <person name="Morono Y."/>
            <person name="Uchiyama I."/>
            <person name="Ito T."/>
            <person name="Fujiyama A."/>
            <person name="Inagaki F."/>
            <person name="Takami H."/>
        </authorList>
    </citation>
    <scope>NUCLEOTIDE SEQUENCE</scope>
    <source>
        <strain evidence="1">Expedition CK06-06</strain>
    </source>
</reference>
<protein>
    <submittedName>
        <fullName evidence="1">Uncharacterized protein</fullName>
    </submittedName>
</protein>